<dbReference type="GO" id="GO:0003700">
    <property type="term" value="F:DNA-binding transcription factor activity"/>
    <property type="evidence" value="ECO:0007669"/>
    <property type="project" value="InterPro"/>
</dbReference>
<keyword evidence="2" id="KW-0805">Transcription regulation</keyword>
<dbReference type="InterPro" id="IPR036955">
    <property type="entry name" value="AP2/ERF_dom_sf"/>
</dbReference>
<keyword evidence="5" id="KW-0804">Transcription</keyword>
<dbReference type="EMBL" id="CM035413">
    <property type="protein sequence ID" value="KAH7431651.1"/>
    <property type="molecule type" value="Genomic_DNA"/>
</dbReference>
<proteinExistence type="inferred from homology"/>
<evidence type="ECO:0000313" key="9">
    <source>
        <dbReference type="EMBL" id="KAH7431651.1"/>
    </source>
</evidence>
<dbReference type="CDD" id="cd00018">
    <property type="entry name" value="AP2"/>
    <property type="match status" value="1"/>
</dbReference>
<name>A0A8T2U607_CERRI</name>
<dbReference type="AlphaFoldDB" id="A0A8T2U607"/>
<comment type="subcellular location">
    <subcellularLocation>
        <location evidence="1">Nucleus</location>
    </subcellularLocation>
</comment>
<dbReference type="SMART" id="SM00380">
    <property type="entry name" value="AP2"/>
    <property type="match status" value="1"/>
</dbReference>
<dbReference type="PANTHER" id="PTHR31985">
    <property type="entry name" value="ETHYLENE-RESPONSIVE TRANSCRIPTION FACTOR ERF042-RELATED"/>
    <property type="match status" value="1"/>
</dbReference>
<evidence type="ECO:0000256" key="3">
    <source>
        <dbReference type="ARBA" id="ARBA00023125"/>
    </source>
</evidence>
<feature type="domain" description="AP2/ERF" evidence="8">
    <location>
        <begin position="50"/>
        <end position="107"/>
    </location>
</feature>
<comment type="caution">
    <text evidence="9">The sequence shown here is derived from an EMBL/GenBank/DDBJ whole genome shotgun (WGS) entry which is preliminary data.</text>
</comment>
<evidence type="ECO:0000256" key="4">
    <source>
        <dbReference type="ARBA" id="ARBA00023159"/>
    </source>
</evidence>
<dbReference type="OrthoDB" id="1932364at2759"/>
<gene>
    <name evidence="9" type="ORF">KP509_08G058800</name>
</gene>
<dbReference type="InterPro" id="IPR016177">
    <property type="entry name" value="DNA-bd_dom_sf"/>
</dbReference>
<evidence type="ECO:0000256" key="2">
    <source>
        <dbReference type="ARBA" id="ARBA00023015"/>
    </source>
</evidence>
<dbReference type="PRINTS" id="PR00367">
    <property type="entry name" value="ETHRSPELEMNT"/>
</dbReference>
<keyword evidence="3" id="KW-0238">DNA-binding</keyword>
<organism evidence="9 10">
    <name type="scientific">Ceratopteris richardii</name>
    <name type="common">Triangle waterfern</name>
    <dbReference type="NCBI Taxonomy" id="49495"/>
    <lineage>
        <taxon>Eukaryota</taxon>
        <taxon>Viridiplantae</taxon>
        <taxon>Streptophyta</taxon>
        <taxon>Embryophyta</taxon>
        <taxon>Tracheophyta</taxon>
        <taxon>Polypodiopsida</taxon>
        <taxon>Polypodiidae</taxon>
        <taxon>Polypodiales</taxon>
        <taxon>Pteridineae</taxon>
        <taxon>Pteridaceae</taxon>
        <taxon>Parkerioideae</taxon>
        <taxon>Ceratopteris</taxon>
    </lineage>
</organism>
<keyword evidence="4" id="KW-0010">Activator</keyword>
<sequence>MTFRTLPPSEVFLQKGDVEQSIGMHRAIQKKRASRVVAEEGRILQGSHPVYRGVRKRRWGKWVSEIREPKKQTRIWLGSFPTPEMAARAYDVAALHLKGDTAMLNFPELVDSLPCPQSLEPRDIQRAAAAAAIDFGEASSKRPLELINTCLLEDVCNATSVIRAPERDLMQCSISSTMEARSRSWASEYHIQWKERSGPRAALSKLTEPPDRIDSILPLAEAGNDFSMVNSEIALVKEEPAEETDSFHSLMIEKYDKGRQAWKIHDSLKEEKKKREGSALSRSYGGCDITIASHSPSPFPPLTLLDSSLEDILLDSPTALMNEMAMAMLLSPPYEHQHLHQICPLQHEHYGHEQDIDPWIDLLLWES</sequence>
<dbReference type="GO" id="GO:0005634">
    <property type="term" value="C:nucleus"/>
    <property type="evidence" value="ECO:0007669"/>
    <property type="project" value="UniProtKB-SubCell"/>
</dbReference>
<evidence type="ECO:0000259" key="8">
    <source>
        <dbReference type="PROSITE" id="PS51032"/>
    </source>
</evidence>
<keyword evidence="6" id="KW-0539">Nucleus</keyword>
<dbReference type="FunFam" id="3.30.730.10:FF:000001">
    <property type="entry name" value="Ethylene-responsive transcription factor 2"/>
    <property type="match status" value="1"/>
</dbReference>
<evidence type="ECO:0000256" key="5">
    <source>
        <dbReference type="ARBA" id="ARBA00023163"/>
    </source>
</evidence>
<dbReference type="Gene3D" id="3.30.730.10">
    <property type="entry name" value="AP2/ERF domain"/>
    <property type="match status" value="1"/>
</dbReference>
<comment type="similarity">
    <text evidence="7">Belongs to the AP2/ERF transcription factor family. ERF subfamily.</text>
</comment>
<evidence type="ECO:0000256" key="7">
    <source>
        <dbReference type="ARBA" id="ARBA00024343"/>
    </source>
</evidence>
<dbReference type="Proteomes" id="UP000825935">
    <property type="component" value="Chromosome 8"/>
</dbReference>
<dbReference type="GO" id="GO:0003677">
    <property type="term" value="F:DNA binding"/>
    <property type="evidence" value="ECO:0007669"/>
    <property type="project" value="UniProtKB-KW"/>
</dbReference>
<dbReference type="Pfam" id="PF00847">
    <property type="entry name" value="AP2"/>
    <property type="match status" value="1"/>
</dbReference>
<dbReference type="InterPro" id="IPR051032">
    <property type="entry name" value="AP2/ERF_TF_ERF_subfamily"/>
</dbReference>
<keyword evidence="10" id="KW-1185">Reference proteome</keyword>
<dbReference type="PROSITE" id="PS51032">
    <property type="entry name" value="AP2_ERF"/>
    <property type="match status" value="1"/>
</dbReference>
<accession>A0A8T2U607</accession>
<reference evidence="9" key="1">
    <citation type="submission" date="2021-08" db="EMBL/GenBank/DDBJ databases">
        <title>WGS assembly of Ceratopteris richardii.</title>
        <authorList>
            <person name="Marchant D.B."/>
            <person name="Chen G."/>
            <person name="Jenkins J."/>
            <person name="Shu S."/>
            <person name="Leebens-Mack J."/>
            <person name="Grimwood J."/>
            <person name="Schmutz J."/>
            <person name="Soltis P."/>
            <person name="Soltis D."/>
            <person name="Chen Z.-H."/>
        </authorList>
    </citation>
    <scope>NUCLEOTIDE SEQUENCE</scope>
    <source>
        <strain evidence="9">Whitten #5841</strain>
        <tissue evidence="9">Leaf</tissue>
    </source>
</reference>
<dbReference type="PANTHER" id="PTHR31985:SF292">
    <property type="entry name" value="AP2_ERF DOMAIN-CONTAINING PROTEIN"/>
    <property type="match status" value="1"/>
</dbReference>
<protein>
    <recommendedName>
        <fullName evidence="8">AP2/ERF domain-containing protein</fullName>
    </recommendedName>
</protein>
<dbReference type="SUPFAM" id="SSF54171">
    <property type="entry name" value="DNA-binding domain"/>
    <property type="match status" value="1"/>
</dbReference>
<evidence type="ECO:0000256" key="1">
    <source>
        <dbReference type="ARBA" id="ARBA00004123"/>
    </source>
</evidence>
<evidence type="ECO:0000313" key="10">
    <source>
        <dbReference type="Proteomes" id="UP000825935"/>
    </source>
</evidence>
<dbReference type="InterPro" id="IPR001471">
    <property type="entry name" value="AP2/ERF_dom"/>
</dbReference>
<evidence type="ECO:0000256" key="6">
    <source>
        <dbReference type="ARBA" id="ARBA00023242"/>
    </source>
</evidence>